<protein>
    <submittedName>
        <fullName evidence="1">Uncharacterized protein</fullName>
    </submittedName>
</protein>
<dbReference type="EMBL" id="MCFL01000004">
    <property type="protein sequence ID" value="ORZ39812.1"/>
    <property type="molecule type" value="Genomic_DNA"/>
</dbReference>
<keyword evidence="2" id="KW-1185">Reference proteome</keyword>
<proteinExistence type="predicted"/>
<evidence type="ECO:0000313" key="1">
    <source>
        <dbReference type="EMBL" id="ORZ39812.1"/>
    </source>
</evidence>
<dbReference type="AlphaFoldDB" id="A0A1Y2I337"/>
<gene>
    <name evidence="1" type="ORF">BCR44DRAFT_1425695</name>
</gene>
<sequence length="51" mass="5701">MRSCRHAFVPALLLHRCCSIFFILLSWSALSASSISFPFTLFVSCSCKLDS</sequence>
<comment type="caution">
    <text evidence="1">The sequence shown here is derived from an EMBL/GenBank/DDBJ whole genome shotgun (WGS) entry which is preliminary data.</text>
</comment>
<reference evidence="1 2" key="1">
    <citation type="submission" date="2016-07" db="EMBL/GenBank/DDBJ databases">
        <title>Pervasive Adenine N6-methylation of Active Genes in Fungi.</title>
        <authorList>
            <consortium name="DOE Joint Genome Institute"/>
            <person name="Mondo S.J."/>
            <person name="Dannebaum R.O."/>
            <person name="Kuo R.C."/>
            <person name="Labutti K."/>
            <person name="Haridas S."/>
            <person name="Kuo A."/>
            <person name="Salamov A."/>
            <person name="Ahrendt S.R."/>
            <person name="Lipzen A."/>
            <person name="Sullivan W."/>
            <person name="Andreopoulos W.B."/>
            <person name="Clum A."/>
            <person name="Lindquist E."/>
            <person name="Daum C."/>
            <person name="Ramamoorthy G.K."/>
            <person name="Gryganskyi A."/>
            <person name="Culley D."/>
            <person name="Magnuson J.K."/>
            <person name="James T.Y."/>
            <person name="O'Malley M.A."/>
            <person name="Stajich J.E."/>
            <person name="Spatafora J.W."/>
            <person name="Visel A."/>
            <person name="Grigoriev I.V."/>
        </authorList>
    </citation>
    <scope>NUCLEOTIDE SEQUENCE [LARGE SCALE GENOMIC DNA]</scope>
    <source>
        <strain evidence="1 2">PL171</strain>
    </source>
</reference>
<name>A0A1Y2I337_9FUNG</name>
<feature type="non-terminal residue" evidence="1">
    <location>
        <position position="51"/>
    </location>
</feature>
<organism evidence="1 2">
    <name type="scientific">Catenaria anguillulae PL171</name>
    <dbReference type="NCBI Taxonomy" id="765915"/>
    <lineage>
        <taxon>Eukaryota</taxon>
        <taxon>Fungi</taxon>
        <taxon>Fungi incertae sedis</taxon>
        <taxon>Blastocladiomycota</taxon>
        <taxon>Blastocladiomycetes</taxon>
        <taxon>Blastocladiales</taxon>
        <taxon>Catenariaceae</taxon>
        <taxon>Catenaria</taxon>
    </lineage>
</organism>
<dbReference type="Proteomes" id="UP000193411">
    <property type="component" value="Unassembled WGS sequence"/>
</dbReference>
<evidence type="ECO:0000313" key="2">
    <source>
        <dbReference type="Proteomes" id="UP000193411"/>
    </source>
</evidence>
<accession>A0A1Y2I337</accession>